<dbReference type="Gene3D" id="3.40.50.1820">
    <property type="entry name" value="alpha/beta hydrolase"/>
    <property type="match status" value="1"/>
</dbReference>
<evidence type="ECO:0000313" key="4">
    <source>
        <dbReference type="Proteomes" id="UP000029914"/>
    </source>
</evidence>
<evidence type="ECO:0000313" key="3">
    <source>
        <dbReference type="EMBL" id="AIT61818.1"/>
    </source>
</evidence>
<keyword evidence="4" id="KW-1185">Reference proteome</keyword>
<dbReference type="Pfam" id="PF02230">
    <property type="entry name" value="Abhydrolase_2"/>
    <property type="match status" value="1"/>
</dbReference>
<dbReference type="PANTHER" id="PTHR43037">
    <property type="entry name" value="UNNAMED PRODUCT-RELATED"/>
    <property type="match status" value="1"/>
</dbReference>
<accession>A0A097II70</accession>
<evidence type="ECO:0000256" key="1">
    <source>
        <dbReference type="ARBA" id="ARBA00022729"/>
    </source>
</evidence>
<protein>
    <submittedName>
        <fullName evidence="3">LpqC</fullName>
    </submittedName>
</protein>
<dbReference type="Proteomes" id="UP000029914">
    <property type="component" value="Chromosome"/>
</dbReference>
<evidence type="ECO:0000259" key="2">
    <source>
        <dbReference type="Pfam" id="PF02230"/>
    </source>
</evidence>
<dbReference type="AlphaFoldDB" id="A0A097II70"/>
<dbReference type="SUPFAM" id="SSF53474">
    <property type="entry name" value="alpha/beta-Hydrolases"/>
    <property type="match status" value="1"/>
</dbReference>
<keyword evidence="1" id="KW-0732">Signal</keyword>
<dbReference type="eggNOG" id="COG3509">
    <property type="taxonomic scope" value="Bacteria"/>
</dbReference>
<dbReference type="HOGENOM" id="CLU_027551_4_2_11"/>
<dbReference type="OrthoDB" id="9767239at2"/>
<sequence length="258" mass="27333">MDRKKIGERSYVLVSPDEAPASALLLFFHGSQQSGNVARNFTARTFDDLTARGVAVAYPNGVANHFNDARLDYDEKTRKLGIDDVGFTRDIVAELGLSTVFAAGFSNGGQMVLRLLHDAPGLLSGAATIAASLPTDDNLLPDLGTPVPTPLLMIHGTGDRIVPYEGGRAGTANQRRGTVRSAVAAAEYFAQANGSAEHSVTEADGFRMDRWDGGAPVQLITVEGMGHLVPAPHDVDERLGPGTRAFAAADVIADFFEL</sequence>
<reference evidence="3 4" key="1">
    <citation type="submission" date="2013-09" db="EMBL/GenBank/DDBJ databases">
        <title>Complete genome sequence of Corynebacterium doosanense CAU 212(T) (=DSM 45436(T)), isolated from activated sludge.</title>
        <authorList>
            <person name="Schaffert L."/>
            <person name="Albersmeier A."/>
            <person name="Kalinowski J."/>
            <person name="Ruckert C."/>
        </authorList>
    </citation>
    <scope>NUCLEOTIDE SEQUENCE [LARGE SCALE GENOMIC DNA]</scope>
    <source>
        <strain evidence="3 4">CAU 212</strain>
    </source>
</reference>
<dbReference type="STRING" id="558173.CDOO_11505"/>
<organism evidence="3 4">
    <name type="scientific">Corynebacterium doosanense CAU 212 = DSM 45436</name>
    <dbReference type="NCBI Taxonomy" id="558173"/>
    <lineage>
        <taxon>Bacteria</taxon>
        <taxon>Bacillati</taxon>
        <taxon>Actinomycetota</taxon>
        <taxon>Actinomycetes</taxon>
        <taxon>Mycobacteriales</taxon>
        <taxon>Corynebacteriaceae</taxon>
        <taxon>Corynebacterium</taxon>
    </lineage>
</organism>
<dbReference type="KEGG" id="cdo:CDOO_11505"/>
<dbReference type="InterPro" id="IPR029058">
    <property type="entry name" value="AB_hydrolase_fold"/>
</dbReference>
<feature type="domain" description="Phospholipase/carboxylesterase/thioesterase" evidence="2">
    <location>
        <begin position="97"/>
        <end position="167"/>
    </location>
</feature>
<name>A0A097II70_9CORY</name>
<dbReference type="InterPro" id="IPR003140">
    <property type="entry name" value="PLipase/COase/thioEstase"/>
</dbReference>
<gene>
    <name evidence="3" type="ORF">CDOO_11505</name>
</gene>
<proteinExistence type="predicted"/>
<dbReference type="EMBL" id="CP006764">
    <property type="protein sequence ID" value="AIT61818.1"/>
    <property type="molecule type" value="Genomic_DNA"/>
</dbReference>
<dbReference type="PANTHER" id="PTHR43037:SF1">
    <property type="entry name" value="BLL1128 PROTEIN"/>
    <property type="match status" value="1"/>
</dbReference>
<dbReference type="InterPro" id="IPR050955">
    <property type="entry name" value="Plant_Biomass_Hydrol_Est"/>
</dbReference>
<dbReference type="GO" id="GO:0016787">
    <property type="term" value="F:hydrolase activity"/>
    <property type="evidence" value="ECO:0007669"/>
    <property type="project" value="InterPro"/>
</dbReference>